<name>A0A8J6LGG2_TENMO</name>
<dbReference type="AlphaFoldDB" id="A0A8J6LGG2"/>
<sequence length="381" mass="43862">MGDDSSSGFGDESPVLFKPLKKLDQVYVSSTGDINIQDLYSKLLLHLKKTKIIPRNDLKMLLEIVEKKTFDDHKNRWLLMKIRGLLKYLLKTRANFQNSIVKGEITIYEKSFSQEENQVIMKTPNYFSPPSYNSTIDVPVDLLTNNNFVSINAGPNLTKMETTISYNYSEDMFADNIETLHNFSHENYQILKRLTQNNTDISTNCLSEDDDKVFKVPPAVSSKIDKVCKVHDSLDESFSYLTPILSQVCTPTREPTNSEVENVPDAVEFNPNIFDDLTITDDQLKEEFDREYEEIEKWMSKITCNLIHLKINEVPKFSVLESEENTSVLNKSTASSGSSELKTYHSEENFKIIREACLKFRKNLEKKKSLQKLQDFINLAE</sequence>
<reference evidence="1" key="2">
    <citation type="submission" date="2021-08" db="EMBL/GenBank/DDBJ databases">
        <authorList>
            <person name="Eriksson T."/>
        </authorList>
    </citation>
    <scope>NUCLEOTIDE SEQUENCE</scope>
    <source>
        <strain evidence="1">Stoneville</strain>
        <tissue evidence="1">Whole head</tissue>
    </source>
</reference>
<proteinExistence type="predicted"/>
<evidence type="ECO:0000313" key="1">
    <source>
        <dbReference type="EMBL" id="KAH0818498.1"/>
    </source>
</evidence>
<comment type="caution">
    <text evidence="1">The sequence shown here is derived from an EMBL/GenBank/DDBJ whole genome shotgun (WGS) entry which is preliminary data.</text>
</comment>
<reference evidence="1" key="1">
    <citation type="journal article" date="2020" name="J Insects Food Feed">
        <title>The yellow mealworm (Tenebrio molitor) genome: a resource for the emerging insects as food and feed industry.</title>
        <authorList>
            <person name="Eriksson T."/>
            <person name="Andere A."/>
            <person name="Kelstrup H."/>
            <person name="Emery V."/>
            <person name="Picard C."/>
        </authorList>
    </citation>
    <scope>NUCLEOTIDE SEQUENCE</scope>
    <source>
        <strain evidence="1">Stoneville</strain>
        <tissue evidence="1">Whole head</tissue>
    </source>
</reference>
<keyword evidence="2" id="KW-1185">Reference proteome</keyword>
<gene>
    <name evidence="1" type="ORF">GEV33_004293</name>
</gene>
<accession>A0A8J6LGG2</accession>
<evidence type="ECO:0000313" key="2">
    <source>
        <dbReference type="Proteomes" id="UP000719412"/>
    </source>
</evidence>
<dbReference type="EMBL" id="JABDTM020017558">
    <property type="protein sequence ID" value="KAH0818498.1"/>
    <property type="molecule type" value="Genomic_DNA"/>
</dbReference>
<dbReference type="Proteomes" id="UP000719412">
    <property type="component" value="Unassembled WGS sequence"/>
</dbReference>
<organism evidence="1 2">
    <name type="scientific">Tenebrio molitor</name>
    <name type="common">Yellow mealworm beetle</name>
    <dbReference type="NCBI Taxonomy" id="7067"/>
    <lineage>
        <taxon>Eukaryota</taxon>
        <taxon>Metazoa</taxon>
        <taxon>Ecdysozoa</taxon>
        <taxon>Arthropoda</taxon>
        <taxon>Hexapoda</taxon>
        <taxon>Insecta</taxon>
        <taxon>Pterygota</taxon>
        <taxon>Neoptera</taxon>
        <taxon>Endopterygota</taxon>
        <taxon>Coleoptera</taxon>
        <taxon>Polyphaga</taxon>
        <taxon>Cucujiformia</taxon>
        <taxon>Tenebrionidae</taxon>
        <taxon>Tenebrio</taxon>
    </lineage>
</organism>
<protein>
    <submittedName>
        <fullName evidence="1">Uncharacterized protein</fullName>
    </submittedName>
</protein>